<organism evidence="1 2">
    <name type="scientific">Rhododendron molle</name>
    <name type="common">Chinese azalea</name>
    <name type="synonym">Azalea mollis</name>
    <dbReference type="NCBI Taxonomy" id="49168"/>
    <lineage>
        <taxon>Eukaryota</taxon>
        <taxon>Viridiplantae</taxon>
        <taxon>Streptophyta</taxon>
        <taxon>Embryophyta</taxon>
        <taxon>Tracheophyta</taxon>
        <taxon>Spermatophyta</taxon>
        <taxon>Magnoliopsida</taxon>
        <taxon>eudicotyledons</taxon>
        <taxon>Gunneridae</taxon>
        <taxon>Pentapetalae</taxon>
        <taxon>asterids</taxon>
        <taxon>Ericales</taxon>
        <taxon>Ericaceae</taxon>
        <taxon>Ericoideae</taxon>
        <taxon>Rhodoreae</taxon>
        <taxon>Rhododendron</taxon>
    </lineage>
</organism>
<reference evidence="1" key="1">
    <citation type="submission" date="2022-02" db="EMBL/GenBank/DDBJ databases">
        <title>Plant Genome Project.</title>
        <authorList>
            <person name="Zhang R.-G."/>
        </authorList>
    </citation>
    <scope>NUCLEOTIDE SEQUENCE</scope>
    <source>
        <strain evidence="1">AT1</strain>
    </source>
</reference>
<proteinExistence type="predicted"/>
<comment type="caution">
    <text evidence="1">The sequence shown here is derived from an EMBL/GenBank/DDBJ whole genome shotgun (WGS) entry which is preliminary data.</text>
</comment>
<dbReference type="Proteomes" id="UP001062846">
    <property type="component" value="Chromosome 1"/>
</dbReference>
<gene>
    <name evidence="1" type="ORF">RHMOL_Rhmol01G0386900</name>
</gene>
<evidence type="ECO:0000313" key="2">
    <source>
        <dbReference type="Proteomes" id="UP001062846"/>
    </source>
</evidence>
<dbReference type="EMBL" id="CM046388">
    <property type="protein sequence ID" value="KAI8574870.1"/>
    <property type="molecule type" value="Genomic_DNA"/>
</dbReference>
<name>A0ACC0QAU8_RHOML</name>
<evidence type="ECO:0000313" key="1">
    <source>
        <dbReference type="EMBL" id="KAI8574870.1"/>
    </source>
</evidence>
<sequence length="94" mass="10995">MQCGGSNTSFFHTSTIVRRRRNKVEGLEDVNANWVTEQDQLKLIATDYFKELYSSDDKEARPWSHPSYFPLYYLKIKKSLVRFEFSTVRPPAAS</sequence>
<keyword evidence="2" id="KW-1185">Reference proteome</keyword>
<accession>A0ACC0QAU8</accession>
<protein>
    <submittedName>
        <fullName evidence="1">Uncharacterized protein</fullName>
    </submittedName>
</protein>